<keyword evidence="3" id="KW-1185">Reference proteome</keyword>
<proteinExistence type="predicted"/>
<dbReference type="Pfam" id="PF13560">
    <property type="entry name" value="HTH_31"/>
    <property type="match status" value="1"/>
</dbReference>
<dbReference type="AlphaFoldDB" id="A0A4V2LUM5"/>
<name>A0A4V2LUM5_9ACTN</name>
<dbReference type="InterPro" id="IPR011990">
    <property type="entry name" value="TPR-like_helical_dom_sf"/>
</dbReference>
<feature type="domain" description="HTH cro/C1-type" evidence="1">
    <location>
        <begin position="53"/>
        <end position="101"/>
    </location>
</feature>
<dbReference type="OrthoDB" id="4517420at2"/>
<accession>A0A4V2LUM5</accession>
<comment type="caution">
    <text evidence="2">The sequence shown here is derived from an EMBL/GenBank/DDBJ whole genome shotgun (WGS) entry which is preliminary data.</text>
</comment>
<gene>
    <name evidence="2" type="ORF">E0H26_28020</name>
</gene>
<dbReference type="GO" id="GO:0003677">
    <property type="term" value="F:DNA binding"/>
    <property type="evidence" value="ECO:0007669"/>
    <property type="project" value="InterPro"/>
</dbReference>
<protein>
    <submittedName>
        <fullName evidence="2">XRE family transcriptional regulator</fullName>
    </submittedName>
</protein>
<dbReference type="CDD" id="cd00093">
    <property type="entry name" value="HTH_XRE"/>
    <property type="match status" value="1"/>
</dbReference>
<dbReference type="Proteomes" id="UP000292274">
    <property type="component" value="Unassembled WGS sequence"/>
</dbReference>
<evidence type="ECO:0000313" key="2">
    <source>
        <dbReference type="EMBL" id="TCB89395.1"/>
    </source>
</evidence>
<evidence type="ECO:0000259" key="1">
    <source>
        <dbReference type="PROSITE" id="PS50943"/>
    </source>
</evidence>
<dbReference type="EMBL" id="SJJR01000034">
    <property type="protein sequence ID" value="TCB89395.1"/>
    <property type="molecule type" value="Genomic_DNA"/>
</dbReference>
<dbReference type="Gene3D" id="1.10.260.40">
    <property type="entry name" value="lambda repressor-like DNA-binding domains"/>
    <property type="match status" value="1"/>
</dbReference>
<dbReference type="SMART" id="SM00530">
    <property type="entry name" value="HTH_XRE"/>
    <property type="match status" value="1"/>
</dbReference>
<sequence length="467" mass="51295">MLLSLPSVDGAVVNVDRFSQMTHPDQSWWDEPAMRSALARRDVGQIFMLLNRRHGMTQRRIAELAGFAASEVYEITRGRQVMAYDVLVRIAEGLGIPRALMGLGYGTEPTQEHHPEPLPLGEPEHRKHFIAALAGFAVGGSPDIEAWLPRPGEQSVSVPEVVNSEAIATVREVTQRHRELDAAYGGGSCRDSARGYLAWASCLTRSRCQTPDLSAGLYAELADLHNLVGWMSHDLGEHMEARRHLAQGLVYAQKAGDSTLMADAYYRLGRVSIHQGNPAEALHLFQLGQIVATNSNCLTSVAILHANIAWAHARMGNAPAMRDSLARARDEIGRADTTQAPQWTRFFCEPADLEGMSGVVHSALARYSQYRKQHAALALTHAGRALERRTETSRSGAFDHVTMALGYALLGEQDKVAPHTQAVLDAARHVRSRRLLDRLSDVADVIEPRQDKQLAEVVTAIRARVAA</sequence>
<dbReference type="SUPFAM" id="SSF48452">
    <property type="entry name" value="TPR-like"/>
    <property type="match status" value="1"/>
</dbReference>
<dbReference type="PROSITE" id="PS50943">
    <property type="entry name" value="HTH_CROC1"/>
    <property type="match status" value="1"/>
</dbReference>
<evidence type="ECO:0000313" key="3">
    <source>
        <dbReference type="Proteomes" id="UP000292274"/>
    </source>
</evidence>
<dbReference type="InterPro" id="IPR001387">
    <property type="entry name" value="Cro/C1-type_HTH"/>
</dbReference>
<dbReference type="Gene3D" id="1.25.40.10">
    <property type="entry name" value="Tetratricopeptide repeat domain"/>
    <property type="match status" value="1"/>
</dbReference>
<reference evidence="2 3" key="1">
    <citation type="submission" date="2019-02" db="EMBL/GenBank/DDBJ databases">
        <title>Jishengella sp. nov., isolated from a root of Zingiber montanum.</title>
        <authorList>
            <person name="Kuncharoen N."/>
            <person name="Kudo T."/>
            <person name="Masahiro Y."/>
            <person name="Ohkuma M."/>
            <person name="Tanasupawat S."/>
        </authorList>
    </citation>
    <scope>NUCLEOTIDE SEQUENCE [LARGE SCALE GENOMIC DNA]</scope>
    <source>
        <strain evidence="2 3">PLAI 1-1</strain>
    </source>
</reference>
<dbReference type="SUPFAM" id="SSF47413">
    <property type="entry name" value="lambda repressor-like DNA-binding domains"/>
    <property type="match status" value="1"/>
</dbReference>
<organism evidence="2 3">
    <name type="scientific">Micromonospora zingiberis</name>
    <dbReference type="NCBI Taxonomy" id="2053011"/>
    <lineage>
        <taxon>Bacteria</taxon>
        <taxon>Bacillati</taxon>
        <taxon>Actinomycetota</taxon>
        <taxon>Actinomycetes</taxon>
        <taxon>Micromonosporales</taxon>
        <taxon>Micromonosporaceae</taxon>
        <taxon>Micromonospora</taxon>
    </lineage>
</organism>
<dbReference type="InterPro" id="IPR010982">
    <property type="entry name" value="Lambda_DNA-bd_dom_sf"/>
</dbReference>